<dbReference type="FunFam" id="3.40.50.11860:FF:000001">
    <property type="entry name" value="2-(3-amino-3-carboxypropyl)histidine synthase subunit 2"/>
    <property type="match status" value="1"/>
</dbReference>
<comment type="similarity">
    <text evidence="3 10">Belongs to the DPH1/DPH2 family. DPH2 subfamily.</text>
</comment>
<dbReference type="FunFam" id="3.40.50.11840:FF:000002">
    <property type="entry name" value="2-(3-amino-3-carboxypropyl)histidine synthase subunit 2"/>
    <property type="match status" value="1"/>
</dbReference>
<evidence type="ECO:0000256" key="11">
    <source>
        <dbReference type="SAM" id="MobiDB-lite"/>
    </source>
</evidence>
<dbReference type="OrthoDB" id="449241at2759"/>
<keyword evidence="6 10" id="KW-0408">Iron</keyword>
<dbReference type="SFLD" id="SFLDG01121">
    <property type="entry name" value="Diphthamide_biosynthesis"/>
    <property type="match status" value="1"/>
</dbReference>
<dbReference type="GO" id="GO:0051536">
    <property type="term" value="F:iron-sulfur cluster binding"/>
    <property type="evidence" value="ECO:0007669"/>
    <property type="project" value="UniProtKB-KW"/>
</dbReference>
<keyword evidence="13" id="KW-1185">Reference proteome</keyword>
<dbReference type="NCBIfam" id="TIGR00272">
    <property type="entry name" value="DPH2"/>
    <property type="match status" value="1"/>
</dbReference>
<evidence type="ECO:0000256" key="5">
    <source>
        <dbReference type="ARBA" id="ARBA00022723"/>
    </source>
</evidence>
<evidence type="ECO:0000256" key="9">
    <source>
        <dbReference type="ARBA" id="ARBA00054092"/>
    </source>
</evidence>
<sequence length="551" mass="59647">MSGTTAPSSAPVLSTPEDGQLFEPAAKIATAKSTMPEEALRRIYEIDRTTEELRAGGWQRIALQFPDDMLTDAPRVAETLGAGLSDDGRKKIYILGDTSYSACCVDEVAAEHADAQVVVHYGRACLSPTSRLPVIYVYTSRELDVAAVAERFEAEFPDRQTTRAVIMADLMYQHHVTPLVDELVARRGYKDILGTEVVRDPNGLVPNRTVACASADELKAYSLFHVSDPSPSVLLSLHSRFASLHVLETSKDTLALDNPTMHTAGLLRRRFARVLSLASAGVIGILVNTLSVADSLASVATLRKACHAAGKKTYTVVVGRLNPAKLANFAEVEGWVVIGCWESGLIDEDQGGGYWRPVATPFEMEVALMDESHRIWSGEWWGGIEKLKLDGSGNYTNGTYGANGSAEVKEGGGGGGGDRHIDVREDDDEDDEEESQPPEYDLRTGKLVSHSRPMRLAVRSRKKISSDGKPKDKTSSSLIKVARSGEIASINGVISPGAEFLRSQRTWQGLGTDFADDEDRRDETSTLVEEGRSGLARGYRVGEAAAGAGRH</sequence>
<dbReference type="GO" id="GO:0005737">
    <property type="term" value="C:cytoplasm"/>
    <property type="evidence" value="ECO:0007669"/>
    <property type="project" value="UniProtKB-SubCell"/>
</dbReference>
<dbReference type="PANTHER" id="PTHR10762">
    <property type="entry name" value="DIPHTHAMIDE BIOSYNTHESIS PROTEIN"/>
    <property type="match status" value="1"/>
</dbReference>
<dbReference type="InterPro" id="IPR042265">
    <property type="entry name" value="DPH1/DPH2_3"/>
</dbReference>
<dbReference type="SFLD" id="SFLDF00408">
    <property type="entry name" value="Diphthamide_biosynthesis_famil"/>
    <property type="match status" value="1"/>
</dbReference>
<protein>
    <recommendedName>
        <fullName evidence="4 10">2-(3-amino-3-carboxypropyl)histidine synthase subunit 2</fullName>
    </recommendedName>
</protein>
<dbReference type="Gene3D" id="3.40.50.11860">
    <property type="entry name" value="Diphthamide synthesis DPH1/DPH2 domain 3"/>
    <property type="match status" value="1"/>
</dbReference>
<comment type="cofactor">
    <cofactor evidence="1">
        <name>[4Fe-4S] cluster</name>
        <dbReference type="ChEBI" id="CHEBI:49883"/>
    </cofactor>
</comment>
<evidence type="ECO:0000256" key="3">
    <source>
        <dbReference type="ARBA" id="ARBA00006179"/>
    </source>
</evidence>
<dbReference type="EMBL" id="JAANYQ010000017">
    <property type="protein sequence ID" value="KAF4120403.1"/>
    <property type="molecule type" value="Genomic_DNA"/>
</dbReference>
<reference evidence="12" key="1">
    <citation type="submission" date="2020-03" db="EMBL/GenBank/DDBJ databases">
        <title>Site-based positive gene gene selection in Geosmithia morbida across the United States reveals a broad range of putative effectors and factors for local host and environmental adapation.</title>
        <authorList>
            <person name="Onufrak A."/>
            <person name="Murdoch R.W."/>
            <person name="Gazis R."/>
            <person name="Huff M."/>
            <person name="Staton M."/>
            <person name="Klingeman W."/>
            <person name="Hadziabdic D."/>
        </authorList>
    </citation>
    <scope>NUCLEOTIDE SEQUENCE</scope>
    <source>
        <strain evidence="12">1262</strain>
    </source>
</reference>
<dbReference type="GO" id="GO:0017183">
    <property type="term" value="P:protein histidyl modification to diphthamide"/>
    <property type="evidence" value="ECO:0007669"/>
    <property type="project" value="InterPro"/>
</dbReference>
<dbReference type="NCBIfam" id="TIGR00322">
    <property type="entry name" value="diphth2_R"/>
    <property type="match status" value="1"/>
</dbReference>
<comment type="subcellular location">
    <subcellularLocation>
        <location evidence="10">Cytoplasm</location>
    </subcellularLocation>
</comment>
<dbReference type="PANTHER" id="PTHR10762:SF2">
    <property type="entry name" value="2-(3-AMINO-3-CARBOXYPROPYL)HISTIDINE SYNTHASE SUBUNIT 2"/>
    <property type="match status" value="1"/>
</dbReference>
<keyword evidence="5 10" id="KW-0479">Metal-binding</keyword>
<dbReference type="Pfam" id="PF01866">
    <property type="entry name" value="Diphthamide_syn"/>
    <property type="match status" value="1"/>
</dbReference>
<evidence type="ECO:0000256" key="8">
    <source>
        <dbReference type="ARBA" id="ARBA00034128"/>
    </source>
</evidence>
<dbReference type="Gene3D" id="3.40.50.11840">
    <property type="entry name" value="Diphthamide synthesis DPH1/DPH2 domain 1"/>
    <property type="match status" value="1"/>
</dbReference>
<evidence type="ECO:0000313" key="13">
    <source>
        <dbReference type="Proteomes" id="UP000749293"/>
    </source>
</evidence>
<comment type="pathway">
    <text evidence="2 10">Protein modification; peptidyl-diphthamide biosynthesis.</text>
</comment>
<comment type="function">
    <text evidence="10">Required for the first step of diphthamide biosynthesis, a post-translational modification of histidine which occurs in elongation factor 2. DPH1 and DPH2 transfer a 3-amino-3-carboxypropyl (ACP) group from S-adenosyl-L-methionine (SAM) to a histidine residue, the reaction is assisted by a reduction system comprising DPH3 and a NADH-dependent reductase. Facilitates the reduction of the catalytic iron-sulfur cluster found in the DPH1 subunit.</text>
</comment>
<comment type="function">
    <text evidence="9">Required for the first step of diphthamide biosynthesis, a post-translational modification of histidine which occurs in elongation factor 2. DPH1 and DPH2 transfer a 3-amino-3-carboxypropyl (ACP) group from S-adenosyl-L-methionine (SAM) to a histidine residue, the reaction is assisted by a reduction system comprising DPH3 and a NADH-dependent reductase, predominantly CBR1. Facilitates the reduction of the catalytic iron-sulfur cluster found in the DPH1 subunit.</text>
</comment>
<comment type="subunit">
    <text evidence="8">Component of the 2-(3-amino-3-carboxypropyl)histidine synthase complex composed of DPH1, DPH2, DPH3 and a NADH-dependent reductase, predominantly CBR1.</text>
</comment>
<evidence type="ECO:0000256" key="4">
    <source>
        <dbReference type="ARBA" id="ARBA00021914"/>
    </source>
</evidence>
<dbReference type="GeneID" id="55969432"/>
<dbReference type="InterPro" id="IPR016435">
    <property type="entry name" value="DPH1/DPH2"/>
</dbReference>
<keyword evidence="7 10" id="KW-0411">Iron-sulfur</keyword>
<dbReference type="Proteomes" id="UP000749293">
    <property type="component" value="Unassembled WGS sequence"/>
</dbReference>
<dbReference type="GO" id="GO:0046872">
    <property type="term" value="F:metal ion binding"/>
    <property type="evidence" value="ECO:0007669"/>
    <property type="project" value="UniProtKB-KW"/>
</dbReference>
<evidence type="ECO:0000256" key="6">
    <source>
        <dbReference type="ARBA" id="ARBA00023004"/>
    </source>
</evidence>
<comment type="caution">
    <text evidence="12">The sequence shown here is derived from an EMBL/GenBank/DDBJ whole genome shotgun (WGS) entry which is preliminary data.</text>
</comment>
<accession>A0A9P4YRJ7</accession>
<evidence type="ECO:0000256" key="10">
    <source>
        <dbReference type="RuleBase" id="RU364133"/>
    </source>
</evidence>
<dbReference type="RefSeq" id="XP_035319055.1">
    <property type="nucleotide sequence ID" value="XM_035465180.1"/>
</dbReference>
<dbReference type="GO" id="GO:0090560">
    <property type="term" value="F:2-(3-amino-3-carboxypropyl)histidine synthase activity"/>
    <property type="evidence" value="ECO:0007669"/>
    <property type="project" value="InterPro"/>
</dbReference>
<dbReference type="InterPro" id="IPR010014">
    <property type="entry name" value="DHP2"/>
</dbReference>
<feature type="compositionally biased region" description="Acidic residues" evidence="11">
    <location>
        <begin position="424"/>
        <end position="436"/>
    </location>
</feature>
<organism evidence="12 13">
    <name type="scientific">Geosmithia morbida</name>
    <dbReference type="NCBI Taxonomy" id="1094350"/>
    <lineage>
        <taxon>Eukaryota</taxon>
        <taxon>Fungi</taxon>
        <taxon>Dikarya</taxon>
        <taxon>Ascomycota</taxon>
        <taxon>Pezizomycotina</taxon>
        <taxon>Sordariomycetes</taxon>
        <taxon>Hypocreomycetidae</taxon>
        <taxon>Hypocreales</taxon>
        <taxon>Bionectriaceae</taxon>
        <taxon>Geosmithia</taxon>
    </lineage>
</organism>
<evidence type="ECO:0000313" key="12">
    <source>
        <dbReference type="EMBL" id="KAF4120403.1"/>
    </source>
</evidence>
<evidence type="ECO:0000256" key="1">
    <source>
        <dbReference type="ARBA" id="ARBA00001966"/>
    </source>
</evidence>
<name>A0A9P4YRJ7_9HYPO</name>
<evidence type="ECO:0000256" key="7">
    <source>
        <dbReference type="ARBA" id="ARBA00023014"/>
    </source>
</evidence>
<dbReference type="InterPro" id="IPR042263">
    <property type="entry name" value="DPH1/DPH2_1"/>
</dbReference>
<keyword evidence="10" id="KW-0963">Cytoplasm</keyword>
<feature type="compositionally biased region" description="Basic and acidic residues" evidence="11">
    <location>
        <begin position="464"/>
        <end position="474"/>
    </location>
</feature>
<dbReference type="AlphaFoldDB" id="A0A9P4YRJ7"/>
<evidence type="ECO:0000256" key="2">
    <source>
        <dbReference type="ARBA" id="ARBA00005156"/>
    </source>
</evidence>
<dbReference type="SFLD" id="SFLDS00032">
    <property type="entry name" value="Radical_SAM_3-amino-3-carboxyp"/>
    <property type="match status" value="1"/>
</dbReference>
<proteinExistence type="inferred from homology"/>
<gene>
    <name evidence="12" type="ORF">GMORB2_3204</name>
</gene>
<feature type="region of interest" description="Disordered" evidence="11">
    <location>
        <begin position="403"/>
        <end position="478"/>
    </location>
</feature>